<dbReference type="Proteomes" id="UP000829517">
    <property type="component" value="Unassembled WGS sequence"/>
</dbReference>
<reference evidence="1 2" key="1">
    <citation type="submission" date="2021-01" db="EMBL/GenBank/DDBJ databases">
        <title>Genome sequencing of Joostella atrarenae M1-2 (= KCTC 23194).</title>
        <authorList>
            <person name="Zakaria M.R."/>
            <person name="Lam M.Q."/>
            <person name="Chong C.S."/>
        </authorList>
    </citation>
    <scope>NUCLEOTIDE SEQUENCE [LARGE SCALE GENOMIC DNA]</scope>
    <source>
        <strain evidence="1 2">M1-2</strain>
    </source>
</reference>
<keyword evidence="2" id="KW-1185">Reference proteome</keyword>
<dbReference type="RefSeq" id="WP_236960885.1">
    <property type="nucleotide sequence ID" value="NZ_JAETXX010000018.1"/>
</dbReference>
<evidence type="ECO:0008006" key="3">
    <source>
        <dbReference type="Google" id="ProtNLM"/>
    </source>
</evidence>
<proteinExistence type="predicted"/>
<sequence length="236" mass="27951">MGIFDFFKKNKKTEHKTNNNLKDSETAKLVDSEVETKTENKLNTEKVTPKNHIELFPDIESIFKENLDKNAEVFFPVCSIDLGVINKEWKNEKIHLIQFHEDPYNTETAKYFNDYCKDNMISFSLENGKYKFNTDFGYFDLTDDWKEYYEETKISYNKSKTEFKENGKSFNLENLIIGGEPEWWQSDETPLDPDGNPMTFITELETYGFCPDSCDKKIFMFYSHKHKLVVELYQIT</sequence>
<organism evidence="1 2">
    <name type="scientific">Joostella atrarenae</name>
    <dbReference type="NCBI Taxonomy" id="679257"/>
    <lineage>
        <taxon>Bacteria</taxon>
        <taxon>Pseudomonadati</taxon>
        <taxon>Bacteroidota</taxon>
        <taxon>Flavobacteriia</taxon>
        <taxon>Flavobacteriales</taxon>
        <taxon>Flavobacteriaceae</taxon>
        <taxon>Joostella</taxon>
    </lineage>
</organism>
<dbReference type="EMBL" id="JAETXX010000018">
    <property type="protein sequence ID" value="MCF8716421.1"/>
    <property type="molecule type" value="Genomic_DNA"/>
</dbReference>
<comment type="caution">
    <text evidence="1">The sequence shown here is derived from an EMBL/GenBank/DDBJ whole genome shotgun (WGS) entry which is preliminary data.</text>
</comment>
<gene>
    <name evidence="1" type="ORF">JM658_16455</name>
</gene>
<evidence type="ECO:0000313" key="2">
    <source>
        <dbReference type="Proteomes" id="UP000829517"/>
    </source>
</evidence>
<name>A0ABS9J7L8_9FLAO</name>
<accession>A0ABS9J7L8</accession>
<evidence type="ECO:0000313" key="1">
    <source>
        <dbReference type="EMBL" id="MCF8716421.1"/>
    </source>
</evidence>
<protein>
    <recommendedName>
        <fullName evidence="3">DUF4241 domain-containing protein</fullName>
    </recommendedName>
</protein>